<dbReference type="PROSITE" id="PS50943">
    <property type="entry name" value="HTH_CROC1"/>
    <property type="match status" value="1"/>
</dbReference>
<reference evidence="3 4" key="1">
    <citation type="submission" date="2019-03" db="EMBL/GenBank/DDBJ databases">
        <title>Genomic Encyclopedia of Type Strains, Phase IV (KMG-IV): sequencing the most valuable type-strain genomes for metagenomic binning, comparative biology and taxonomic classification.</title>
        <authorList>
            <person name="Goeker M."/>
        </authorList>
    </citation>
    <scope>NUCLEOTIDE SEQUENCE [LARGE SCALE GENOMIC DNA]</scope>
    <source>
        <strain evidence="3 4">DSM 13587</strain>
    </source>
</reference>
<dbReference type="Pfam" id="PF01381">
    <property type="entry name" value="HTH_3"/>
    <property type="match status" value="1"/>
</dbReference>
<dbReference type="AlphaFoldDB" id="A0A4R3MX98"/>
<dbReference type="InterPro" id="IPR001387">
    <property type="entry name" value="Cro/C1-type_HTH"/>
</dbReference>
<dbReference type="CDD" id="cd00093">
    <property type="entry name" value="HTH_XRE"/>
    <property type="match status" value="1"/>
</dbReference>
<dbReference type="GO" id="GO:0003677">
    <property type="term" value="F:DNA binding"/>
    <property type="evidence" value="ECO:0007669"/>
    <property type="project" value="UniProtKB-KW"/>
</dbReference>
<evidence type="ECO:0000313" key="3">
    <source>
        <dbReference type="EMBL" id="TCT21218.1"/>
    </source>
</evidence>
<dbReference type="RefSeq" id="WP_132976829.1">
    <property type="nucleotide sequence ID" value="NZ_SMAO01000004.1"/>
</dbReference>
<organism evidence="3 4">
    <name type="scientific">Thiobaca trueperi</name>
    <dbReference type="NCBI Taxonomy" id="127458"/>
    <lineage>
        <taxon>Bacteria</taxon>
        <taxon>Pseudomonadati</taxon>
        <taxon>Pseudomonadota</taxon>
        <taxon>Gammaproteobacteria</taxon>
        <taxon>Chromatiales</taxon>
        <taxon>Chromatiaceae</taxon>
        <taxon>Thiobaca</taxon>
    </lineage>
</organism>
<dbReference type="OrthoDB" id="5769232at2"/>
<dbReference type="GO" id="GO:0005829">
    <property type="term" value="C:cytosol"/>
    <property type="evidence" value="ECO:0007669"/>
    <property type="project" value="TreeGrafter"/>
</dbReference>
<dbReference type="InterPro" id="IPR050807">
    <property type="entry name" value="TransReg_Diox_bact_type"/>
</dbReference>
<dbReference type="EMBL" id="SMAO01000004">
    <property type="protein sequence ID" value="TCT21218.1"/>
    <property type="molecule type" value="Genomic_DNA"/>
</dbReference>
<evidence type="ECO:0000313" key="4">
    <source>
        <dbReference type="Proteomes" id="UP000295717"/>
    </source>
</evidence>
<name>A0A4R3MX98_9GAMM</name>
<evidence type="ECO:0000256" key="1">
    <source>
        <dbReference type="ARBA" id="ARBA00023125"/>
    </source>
</evidence>
<sequence length="165" mass="17862">MIGPRLKSARLHAKLSQTALGELAGISQPFIALIERGEREPSDDVLERLAKALDLPVSALRVDPDDSAMEAEQSGPPSAWQKDQRIAVLSDYRTAPGLLALAQDQGLLALLKIRPDEWAMLRSLDSPFPVSKEGYVQLLLTLRAVTVGGEAIPRTDVQPRSSCVA</sequence>
<comment type="caution">
    <text evidence="3">The sequence shown here is derived from an EMBL/GenBank/DDBJ whole genome shotgun (WGS) entry which is preliminary data.</text>
</comment>
<dbReference type="PANTHER" id="PTHR46797">
    <property type="entry name" value="HTH-TYPE TRANSCRIPTIONAL REGULATOR"/>
    <property type="match status" value="1"/>
</dbReference>
<dbReference type="PANTHER" id="PTHR46797:SF1">
    <property type="entry name" value="METHYLPHOSPHONATE SYNTHASE"/>
    <property type="match status" value="1"/>
</dbReference>
<evidence type="ECO:0000259" key="2">
    <source>
        <dbReference type="PROSITE" id="PS50943"/>
    </source>
</evidence>
<dbReference type="InterPro" id="IPR010982">
    <property type="entry name" value="Lambda_DNA-bd_dom_sf"/>
</dbReference>
<dbReference type="SUPFAM" id="SSF47413">
    <property type="entry name" value="lambda repressor-like DNA-binding domains"/>
    <property type="match status" value="1"/>
</dbReference>
<feature type="domain" description="HTH cro/C1-type" evidence="2">
    <location>
        <begin position="6"/>
        <end position="60"/>
    </location>
</feature>
<keyword evidence="1" id="KW-0238">DNA-binding</keyword>
<dbReference type="Gene3D" id="1.10.260.40">
    <property type="entry name" value="lambda repressor-like DNA-binding domains"/>
    <property type="match status" value="1"/>
</dbReference>
<proteinExistence type="predicted"/>
<dbReference type="Proteomes" id="UP000295717">
    <property type="component" value="Unassembled WGS sequence"/>
</dbReference>
<accession>A0A4R3MX98</accession>
<dbReference type="SMART" id="SM00530">
    <property type="entry name" value="HTH_XRE"/>
    <property type="match status" value="1"/>
</dbReference>
<keyword evidence="4" id="KW-1185">Reference proteome</keyword>
<dbReference type="GO" id="GO:0003700">
    <property type="term" value="F:DNA-binding transcription factor activity"/>
    <property type="evidence" value="ECO:0007669"/>
    <property type="project" value="TreeGrafter"/>
</dbReference>
<gene>
    <name evidence="3" type="ORF">EDC35_10471</name>
</gene>
<protein>
    <submittedName>
        <fullName evidence="3">Transcriptional regulator with XRE-family HTH domain</fullName>
    </submittedName>
</protein>